<accession>A0AAV9VSK7</accession>
<keyword evidence="2" id="KW-1185">Reference proteome</keyword>
<name>A0AAV9VSK7_9PEZI</name>
<evidence type="ECO:0000313" key="1">
    <source>
        <dbReference type="EMBL" id="KAK6495823.1"/>
    </source>
</evidence>
<reference evidence="1 2" key="1">
    <citation type="submission" date="2023-08" db="EMBL/GenBank/DDBJ databases">
        <authorList>
            <person name="Palmer J.M."/>
        </authorList>
    </citation>
    <scope>NUCLEOTIDE SEQUENCE [LARGE SCALE GENOMIC DNA]</scope>
    <source>
        <strain evidence="1 2">TWF481</strain>
    </source>
</reference>
<gene>
    <name evidence="1" type="ORF">TWF481_002869</name>
</gene>
<dbReference type="EMBL" id="JAVHJL010000012">
    <property type="protein sequence ID" value="KAK6495823.1"/>
    <property type="molecule type" value="Genomic_DNA"/>
</dbReference>
<proteinExistence type="predicted"/>
<protein>
    <submittedName>
        <fullName evidence="1">Uncharacterized protein</fullName>
    </submittedName>
</protein>
<organism evidence="1 2">
    <name type="scientific">Arthrobotrys musiformis</name>
    <dbReference type="NCBI Taxonomy" id="47236"/>
    <lineage>
        <taxon>Eukaryota</taxon>
        <taxon>Fungi</taxon>
        <taxon>Dikarya</taxon>
        <taxon>Ascomycota</taxon>
        <taxon>Pezizomycotina</taxon>
        <taxon>Orbiliomycetes</taxon>
        <taxon>Orbiliales</taxon>
        <taxon>Orbiliaceae</taxon>
        <taxon>Arthrobotrys</taxon>
    </lineage>
</organism>
<dbReference type="AlphaFoldDB" id="A0AAV9VSK7"/>
<dbReference type="Proteomes" id="UP001370758">
    <property type="component" value="Unassembled WGS sequence"/>
</dbReference>
<evidence type="ECO:0000313" key="2">
    <source>
        <dbReference type="Proteomes" id="UP001370758"/>
    </source>
</evidence>
<comment type="caution">
    <text evidence="1">The sequence shown here is derived from an EMBL/GenBank/DDBJ whole genome shotgun (WGS) entry which is preliminary data.</text>
</comment>
<sequence length="75" mass="8647">MANSLSLAILKYRLDAISGPEEPKTLQELERFIEPLQSLKTSLLKDGPKKDYARKQYTSTQKLLLTNDQKRHLMT</sequence>